<sequence>MVIENTTTTPAGATKIPEWNGRVDQNDPAAMIKFLSSMPNAKTITHDELGRIVEGAVTHAVLGTTQISMKDGILVVEQAALEGDWCYCIGGTHASYGNFAVFWSVRGPGNGPRPRSCFMFWDDEAVMLNPGYAA</sequence>
<proteinExistence type="predicted"/>
<accession>A0A6B2NKE6</accession>
<dbReference type="AlphaFoldDB" id="A0A6B2NKE6"/>
<dbReference type="EMBL" id="JAAGOX010000002">
    <property type="protein sequence ID" value="NDW43670.1"/>
    <property type="molecule type" value="Genomic_DNA"/>
</dbReference>
<comment type="caution">
    <text evidence="1">The sequence shown here is derived from an EMBL/GenBank/DDBJ whole genome shotgun (WGS) entry which is preliminary data.</text>
</comment>
<protein>
    <submittedName>
        <fullName evidence="1">Uncharacterized protein</fullName>
    </submittedName>
</protein>
<organism evidence="1">
    <name type="scientific">Ruegeria sp. PrR005</name>
    <dbReference type="NCBI Taxonomy" id="2706882"/>
    <lineage>
        <taxon>Bacteria</taxon>
        <taxon>Pseudomonadati</taxon>
        <taxon>Pseudomonadota</taxon>
        <taxon>Alphaproteobacteria</taxon>
        <taxon>Rhodobacterales</taxon>
        <taxon>Roseobacteraceae</taxon>
        <taxon>Ruegeria</taxon>
    </lineage>
</organism>
<evidence type="ECO:0000313" key="1">
    <source>
        <dbReference type="EMBL" id="NDW43670.1"/>
    </source>
</evidence>
<name>A0A6B2NKE6_9RHOB</name>
<reference evidence="1" key="1">
    <citation type="submission" date="2020-02" db="EMBL/GenBank/DDBJ databases">
        <title>Delineation of the pyrene-degrading pathway in Roseobacter clade bacteria by genomic analysis.</title>
        <authorList>
            <person name="Zhou H."/>
            <person name="Wang H."/>
        </authorList>
    </citation>
    <scope>NUCLEOTIDE SEQUENCE</scope>
    <source>
        <strain evidence="1">PrR005</strain>
    </source>
</reference>
<dbReference type="RefSeq" id="WP_164127091.1">
    <property type="nucleotide sequence ID" value="NZ_JAAGOX010000002.1"/>
</dbReference>
<gene>
    <name evidence="1" type="ORF">G0P99_01710</name>
</gene>